<evidence type="ECO:0000256" key="4">
    <source>
        <dbReference type="ARBA" id="ARBA00023002"/>
    </source>
</evidence>
<dbReference type="GO" id="GO:0016491">
    <property type="term" value="F:oxidoreductase activity"/>
    <property type="evidence" value="ECO:0007669"/>
    <property type="project" value="UniProtKB-KW"/>
</dbReference>
<accession>A0A160TNQ6</accession>
<dbReference type="InterPro" id="IPR016164">
    <property type="entry name" value="FAD-linked_Oxase-like_C"/>
</dbReference>
<dbReference type="InterPro" id="IPR051264">
    <property type="entry name" value="FAD-oxidored/transferase_4"/>
</dbReference>
<dbReference type="InterPro" id="IPR004113">
    <property type="entry name" value="FAD-bd_oxidored_4_C"/>
</dbReference>
<dbReference type="PANTHER" id="PTHR43716:SF1">
    <property type="entry name" value="D-2-HYDROXYGLUTARATE DEHYDROGENASE, MITOCHONDRIAL"/>
    <property type="match status" value="1"/>
</dbReference>
<organism evidence="6">
    <name type="scientific">hydrothermal vent metagenome</name>
    <dbReference type="NCBI Taxonomy" id="652676"/>
    <lineage>
        <taxon>unclassified sequences</taxon>
        <taxon>metagenomes</taxon>
        <taxon>ecological metagenomes</taxon>
    </lineage>
</organism>
<gene>
    <name evidence="6" type="ORF">MGWOODY_Smn994</name>
</gene>
<evidence type="ECO:0000313" key="6">
    <source>
        <dbReference type="EMBL" id="CUS45957.1"/>
    </source>
</evidence>
<evidence type="ECO:0000259" key="5">
    <source>
        <dbReference type="PROSITE" id="PS51387"/>
    </source>
</evidence>
<dbReference type="InterPro" id="IPR006094">
    <property type="entry name" value="Oxid_FAD_bind_N"/>
</dbReference>
<dbReference type="Gene3D" id="3.30.70.2190">
    <property type="match status" value="1"/>
</dbReference>
<dbReference type="InterPro" id="IPR016169">
    <property type="entry name" value="FAD-bd_PCMH_sub2"/>
</dbReference>
<evidence type="ECO:0000256" key="1">
    <source>
        <dbReference type="ARBA" id="ARBA00001974"/>
    </source>
</evidence>
<dbReference type="EMBL" id="CZQE01000319">
    <property type="protein sequence ID" value="CUS45957.1"/>
    <property type="molecule type" value="Genomic_DNA"/>
</dbReference>
<dbReference type="Pfam" id="PF02913">
    <property type="entry name" value="FAD-oxidase_C"/>
    <property type="match status" value="1"/>
</dbReference>
<comment type="cofactor">
    <cofactor evidence="1">
        <name>FAD</name>
        <dbReference type="ChEBI" id="CHEBI:57692"/>
    </cofactor>
</comment>
<dbReference type="SUPFAM" id="SSF55103">
    <property type="entry name" value="FAD-linked oxidases, C-terminal domain"/>
    <property type="match status" value="1"/>
</dbReference>
<dbReference type="SUPFAM" id="SSF56176">
    <property type="entry name" value="FAD-binding/transporter-associated domain-like"/>
    <property type="match status" value="1"/>
</dbReference>
<dbReference type="Pfam" id="PF01565">
    <property type="entry name" value="FAD_binding_4"/>
    <property type="match status" value="1"/>
</dbReference>
<feature type="domain" description="FAD-binding PCMH-type" evidence="5">
    <location>
        <begin position="39"/>
        <end position="220"/>
    </location>
</feature>
<dbReference type="Gene3D" id="3.30.465.10">
    <property type="match status" value="1"/>
</dbReference>
<sequence>MTGSDTILLSALAEIVGKAQVLTEPSDLVGYRIDGRGEGGGQPIAVVRPDDADQVSALVRLAAGAGIRLVVAGGRTGLTGAGLPPEQGGCLLVSLERLARHIEIDPMNRTATVDAGVRLSTLNAAAAEHGLSFPIDLGADPVIGGMIANNTGGARLLRYGDVRANLLSVEIVRADSGGTRIALGAPLRKNNTGLDLKQLLVGGGGSTGIVTRATVALHPVPVTRLTALLALEDPHATLPLLLALERDFGALLSAFEGMSEAALRAAADHVPGLHLPFGRVPPYAVLVELSAGAAFDEDMMEERLAAALEPFMTGEGASVRDAAIDRRGRLWAVRHAIPEGLRARGTVVACDIALRRGDVMAFRDRMAGLLARHAPGLLPHDFGHVGDGGLHYNLVWPRESGTPDPAMFEKARRLIFDTVVEAFGGSFSAEHGIGPRNIAYYPRYVPGAVRRLAGDVQRIMASVSIGRVDFGTTGEDAK</sequence>
<dbReference type="InterPro" id="IPR016166">
    <property type="entry name" value="FAD-bd_PCMH"/>
</dbReference>
<keyword evidence="3" id="KW-0274">FAD</keyword>
<evidence type="ECO:0000256" key="3">
    <source>
        <dbReference type="ARBA" id="ARBA00022827"/>
    </source>
</evidence>
<dbReference type="AlphaFoldDB" id="A0A160TNQ6"/>
<keyword evidence="4" id="KW-0560">Oxidoreductase</keyword>
<proteinExistence type="predicted"/>
<dbReference type="Gene3D" id="3.30.70.2740">
    <property type="match status" value="1"/>
</dbReference>
<dbReference type="InterPro" id="IPR036318">
    <property type="entry name" value="FAD-bd_PCMH-like_sf"/>
</dbReference>
<reference evidence="6" key="1">
    <citation type="submission" date="2015-10" db="EMBL/GenBank/DDBJ databases">
        <authorList>
            <person name="Gilbert D.G."/>
        </authorList>
    </citation>
    <scope>NUCLEOTIDE SEQUENCE</scope>
</reference>
<evidence type="ECO:0000256" key="2">
    <source>
        <dbReference type="ARBA" id="ARBA00022630"/>
    </source>
</evidence>
<name>A0A160TNQ6_9ZZZZ</name>
<protein>
    <submittedName>
        <fullName evidence="6">D-2-hydroxyglutarate dehydrogenase</fullName>
    </submittedName>
</protein>
<dbReference type="InterPro" id="IPR016167">
    <property type="entry name" value="FAD-bd_PCMH_sub1"/>
</dbReference>
<dbReference type="GO" id="GO:0071949">
    <property type="term" value="F:FAD binding"/>
    <property type="evidence" value="ECO:0007669"/>
    <property type="project" value="InterPro"/>
</dbReference>
<dbReference type="GO" id="GO:0022904">
    <property type="term" value="P:respiratory electron transport chain"/>
    <property type="evidence" value="ECO:0007669"/>
    <property type="project" value="TreeGrafter"/>
</dbReference>
<dbReference type="PANTHER" id="PTHR43716">
    <property type="entry name" value="D-2-HYDROXYGLUTARATE DEHYDROGENASE, MITOCHONDRIAL"/>
    <property type="match status" value="1"/>
</dbReference>
<keyword evidence="2" id="KW-0285">Flavoprotein</keyword>
<dbReference type="Gene3D" id="3.30.43.10">
    <property type="entry name" value="Uridine Diphospho-n-acetylenolpyruvylglucosamine Reductase, domain 2"/>
    <property type="match status" value="1"/>
</dbReference>
<dbReference type="PROSITE" id="PS51387">
    <property type="entry name" value="FAD_PCMH"/>
    <property type="match status" value="1"/>
</dbReference>